<reference evidence="2 3" key="1">
    <citation type="journal article" date="2014" name="PLoS ONE">
        <title>The first complete genome sequence of the class fimbriimonadia in the phylum armatimonadetes.</title>
        <authorList>
            <person name="Hu Z.Y."/>
            <person name="Wang Y.Z."/>
            <person name="Im W.T."/>
            <person name="Wang S.Y."/>
            <person name="Zhao G.P."/>
            <person name="Zheng H.J."/>
            <person name="Quan Z.X."/>
        </authorList>
    </citation>
    <scope>NUCLEOTIDE SEQUENCE [LARGE SCALE GENOMIC DNA]</scope>
    <source>
        <strain evidence="2">Gsoil 348</strain>
    </source>
</reference>
<name>A0A068NY63_FIMGI</name>
<dbReference type="EMBL" id="CP007139">
    <property type="protein sequence ID" value="AIE87875.1"/>
    <property type="molecule type" value="Genomic_DNA"/>
</dbReference>
<dbReference type="PANTHER" id="PTHR42885">
    <property type="entry name" value="HISTIDINOL-PHOSPHATE AMINOTRANSFERASE-RELATED"/>
    <property type="match status" value="1"/>
</dbReference>
<evidence type="ECO:0000313" key="3">
    <source>
        <dbReference type="Proteomes" id="UP000027982"/>
    </source>
</evidence>
<feature type="domain" description="Aminotransferase class I/classII large" evidence="1">
    <location>
        <begin position="34"/>
        <end position="331"/>
    </location>
</feature>
<dbReference type="Pfam" id="PF00155">
    <property type="entry name" value="Aminotran_1_2"/>
    <property type="match status" value="1"/>
</dbReference>
<dbReference type="GO" id="GO:0008483">
    <property type="term" value="F:transaminase activity"/>
    <property type="evidence" value="ECO:0007669"/>
    <property type="project" value="UniProtKB-KW"/>
</dbReference>
<dbReference type="GO" id="GO:0030170">
    <property type="term" value="F:pyridoxal phosphate binding"/>
    <property type="evidence" value="ECO:0007669"/>
    <property type="project" value="InterPro"/>
</dbReference>
<keyword evidence="2" id="KW-0808">Transferase</keyword>
<dbReference type="eggNOG" id="COG0079">
    <property type="taxonomic scope" value="Bacteria"/>
</dbReference>
<dbReference type="KEGG" id="fgi:OP10G_4507"/>
<dbReference type="InterPro" id="IPR015421">
    <property type="entry name" value="PyrdxlP-dep_Trfase_major"/>
</dbReference>
<keyword evidence="2" id="KW-0032">Aminotransferase</keyword>
<dbReference type="STRING" id="661478.OP10G_4507"/>
<organism evidence="2 3">
    <name type="scientific">Fimbriimonas ginsengisoli Gsoil 348</name>
    <dbReference type="NCBI Taxonomy" id="661478"/>
    <lineage>
        <taxon>Bacteria</taxon>
        <taxon>Bacillati</taxon>
        <taxon>Armatimonadota</taxon>
        <taxon>Fimbriimonadia</taxon>
        <taxon>Fimbriimonadales</taxon>
        <taxon>Fimbriimonadaceae</taxon>
        <taxon>Fimbriimonas</taxon>
    </lineage>
</organism>
<accession>A0A068NY63</accession>
<evidence type="ECO:0000313" key="2">
    <source>
        <dbReference type="EMBL" id="AIE87875.1"/>
    </source>
</evidence>
<dbReference type="AlphaFoldDB" id="A0A068NY63"/>
<dbReference type="Gene3D" id="3.90.1150.10">
    <property type="entry name" value="Aspartate Aminotransferase, domain 1"/>
    <property type="match status" value="1"/>
</dbReference>
<dbReference type="InterPro" id="IPR015424">
    <property type="entry name" value="PyrdxlP-dep_Trfase"/>
</dbReference>
<sequence length="340" mass="37195">MVNADVLDAWFPPAPSVMPALESAGEWMCRTSPPTHAEGLLDAISEARRIPVESILAGAGSSSLIFSALRSWLHRDSRVLLIEPTYGEYEHICGIVGCRVEKLLLREDQCFRLDLDEWSDRIRRERVDLAVLVNPNNPAGGFLARTDVERALDRIPPTTRVLIDEAYIDYAGGDSCEMLAAKSRNVFVVKSLSKGLALSGLRTAYMTGPSAGTNELAKWSPPWAVSLPAQIASTRALGEPDYYAGRYRETKALRQQLATALGPFGTVTESVANWVLLRLSADSKGAEAVVQRARQQGVHLRNAGRTAASMGDAYVRIAVKPLLEQERIVKALQNAEMPEP</sequence>
<dbReference type="Gene3D" id="3.40.640.10">
    <property type="entry name" value="Type I PLP-dependent aspartate aminotransferase-like (Major domain)"/>
    <property type="match status" value="1"/>
</dbReference>
<protein>
    <submittedName>
        <fullName evidence="2">Aminotransferase</fullName>
    </submittedName>
</protein>
<dbReference type="Proteomes" id="UP000027982">
    <property type="component" value="Chromosome"/>
</dbReference>
<dbReference type="CDD" id="cd00609">
    <property type="entry name" value="AAT_like"/>
    <property type="match status" value="1"/>
</dbReference>
<evidence type="ECO:0000259" key="1">
    <source>
        <dbReference type="Pfam" id="PF00155"/>
    </source>
</evidence>
<keyword evidence="3" id="KW-1185">Reference proteome</keyword>
<dbReference type="SUPFAM" id="SSF53383">
    <property type="entry name" value="PLP-dependent transferases"/>
    <property type="match status" value="1"/>
</dbReference>
<dbReference type="HOGENOM" id="CLU_017584_3_2_0"/>
<proteinExistence type="predicted"/>
<gene>
    <name evidence="2" type="ORF">OP10G_4507</name>
</gene>
<dbReference type="InterPro" id="IPR015422">
    <property type="entry name" value="PyrdxlP-dep_Trfase_small"/>
</dbReference>
<dbReference type="InterPro" id="IPR004839">
    <property type="entry name" value="Aminotransferase_I/II_large"/>
</dbReference>